<keyword evidence="1" id="KW-0167">Capsid protein</keyword>
<protein>
    <submittedName>
        <fullName evidence="1">Spore coat protein H</fullName>
    </submittedName>
</protein>
<keyword evidence="1" id="KW-0946">Virion</keyword>
<dbReference type="AlphaFoldDB" id="A0A5S5BU87"/>
<dbReference type="PANTHER" id="PTHR40050">
    <property type="entry name" value="INNER SPORE COAT PROTEIN H"/>
    <property type="match status" value="1"/>
</dbReference>
<dbReference type="EMBL" id="VNHS01000013">
    <property type="protein sequence ID" value="TYP69772.1"/>
    <property type="molecule type" value="Genomic_DNA"/>
</dbReference>
<comment type="caution">
    <text evidence="1">The sequence shown here is derived from an EMBL/GenBank/DDBJ whole genome shotgun (WGS) entry which is preliminary data.</text>
</comment>
<evidence type="ECO:0000313" key="1">
    <source>
        <dbReference type="EMBL" id="TYP69772.1"/>
    </source>
</evidence>
<dbReference type="RefSeq" id="WP_148932772.1">
    <property type="nucleotide sequence ID" value="NZ_VNHS01000013.1"/>
</dbReference>
<evidence type="ECO:0000313" key="2">
    <source>
        <dbReference type="Proteomes" id="UP000323257"/>
    </source>
</evidence>
<dbReference type="Pfam" id="PF08757">
    <property type="entry name" value="CotH"/>
    <property type="match status" value="1"/>
</dbReference>
<gene>
    <name evidence="1" type="ORF">BCM02_113104</name>
</gene>
<name>A0A5S5BU87_9BACL</name>
<accession>A0A5S5BU87</accession>
<reference evidence="1 2" key="1">
    <citation type="submission" date="2019-07" db="EMBL/GenBank/DDBJ databases">
        <title>Genomic Encyclopedia of Type Strains, Phase III (KMG-III): the genomes of soil and plant-associated and newly described type strains.</title>
        <authorList>
            <person name="Whitman W."/>
        </authorList>
    </citation>
    <scope>NUCLEOTIDE SEQUENCE [LARGE SCALE GENOMIC DNA]</scope>
    <source>
        <strain evidence="1 2">BL24</strain>
    </source>
</reference>
<sequence>MAGKGLPVRSIEIDPGASHELLRDVWSDRYVPARLVGDGAAAEARIRIRGGHTRNYLKKSYEIQTEGRTLHWNAEFDDPSLIRNALSFRFFNEIGVPAPRTRHVQLHWNGKPHGVYVEIEAVDGRFFRRRRIGASSLVYAVNDNADFTLIDHETKRRKRSLFAGYQLVKGGDGTKKRLAAFIANVNRPSSSTLRAYLGKRLDVDLYLRWLAGAVLTNNYDGFDQNYALYEHRATSKYRIIPWDYEGTWGRNCFGRLCPSDLVSVRGMNKLTGKLLAYRSVRVRYRRLLKRLLNETFTARVIEPIVKDMMASIQADVRDDFTRKWPYETFLGEADVISRFIKERRDVLFAQLAEWKD</sequence>
<dbReference type="InterPro" id="IPR014867">
    <property type="entry name" value="Spore_coat_CotH_CotH2/3/7"/>
</dbReference>
<organism evidence="1 2">
    <name type="scientific">Paenibacillus methanolicus</name>
    <dbReference type="NCBI Taxonomy" id="582686"/>
    <lineage>
        <taxon>Bacteria</taxon>
        <taxon>Bacillati</taxon>
        <taxon>Bacillota</taxon>
        <taxon>Bacilli</taxon>
        <taxon>Bacillales</taxon>
        <taxon>Paenibacillaceae</taxon>
        <taxon>Paenibacillus</taxon>
    </lineage>
</organism>
<proteinExistence type="predicted"/>
<dbReference type="PANTHER" id="PTHR40050:SF1">
    <property type="entry name" value="INNER SPORE COAT PROTEIN H"/>
    <property type="match status" value="1"/>
</dbReference>
<dbReference type="OrthoDB" id="3235126at2"/>
<keyword evidence="2" id="KW-1185">Reference proteome</keyword>
<dbReference type="Proteomes" id="UP000323257">
    <property type="component" value="Unassembled WGS sequence"/>
</dbReference>